<proteinExistence type="predicted"/>
<dbReference type="OrthoDB" id="3637779at2"/>
<gene>
    <name evidence="1" type="ORF">OEIGOIKO_07791</name>
</gene>
<protein>
    <recommendedName>
        <fullName evidence="3">SMI1/KNR4 family protein</fullName>
    </recommendedName>
</protein>
<dbReference type="EMBL" id="BHZC01000001">
    <property type="protein sequence ID" value="GCD39934.1"/>
    <property type="molecule type" value="Genomic_DNA"/>
</dbReference>
<reference evidence="1 2" key="1">
    <citation type="submission" date="2018-11" db="EMBL/GenBank/DDBJ databases">
        <title>Whole genome sequence of Streptomyces chrestomyceticus NBRC 13444(T).</title>
        <authorList>
            <person name="Komaki H."/>
            <person name="Tamura T."/>
        </authorList>
    </citation>
    <scope>NUCLEOTIDE SEQUENCE [LARGE SCALE GENOMIC DNA]</scope>
    <source>
        <strain evidence="1 2">NBRC 13444</strain>
    </source>
</reference>
<dbReference type="GeneID" id="95626423"/>
<dbReference type="AlphaFoldDB" id="A0A7U9L2M9"/>
<sequence>MAFYTSIGEVTLGDVGSGCFVHPAHEVVRRLTEEGTVRLPGAGGPLGVVFASDGGGRLFAVGEDGAVYRSSTASSGPDTAEFDRVTDGLPQFLDLLHRSVLRFLRTGELGYP</sequence>
<dbReference type="Proteomes" id="UP000287830">
    <property type="component" value="Unassembled WGS sequence"/>
</dbReference>
<organism evidence="1 2">
    <name type="scientific">Streptomyces chrestomyceticus JCM 4735</name>
    <dbReference type="NCBI Taxonomy" id="1306181"/>
    <lineage>
        <taxon>Bacteria</taxon>
        <taxon>Bacillati</taxon>
        <taxon>Actinomycetota</taxon>
        <taxon>Actinomycetes</taxon>
        <taxon>Kitasatosporales</taxon>
        <taxon>Streptomycetaceae</taxon>
        <taxon>Streptomyces</taxon>
    </lineage>
</organism>
<evidence type="ECO:0000313" key="2">
    <source>
        <dbReference type="Proteomes" id="UP000287830"/>
    </source>
</evidence>
<evidence type="ECO:0008006" key="3">
    <source>
        <dbReference type="Google" id="ProtNLM"/>
    </source>
</evidence>
<accession>A0A7U9L2M9</accession>
<dbReference type="RefSeq" id="WP_125048748.1">
    <property type="nucleotide sequence ID" value="NZ_BHZC01000001.1"/>
</dbReference>
<evidence type="ECO:0000313" key="1">
    <source>
        <dbReference type="EMBL" id="GCD39934.1"/>
    </source>
</evidence>
<name>A0A7U9L2M9_9ACTN</name>
<comment type="caution">
    <text evidence="1">The sequence shown here is derived from an EMBL/GenBank/DDBJ whole genome shotgun (WGS) entry which is preliminary data.</text>
</comment>